<dbReference type="SUPFAM" id="SSF48256">
    <property type="entry name" value="Citrate synthase"/>
    <property type="match status" value="1"/>
</dbReference>
<proteinExistence type="inferred from homology"/>
<evidence type="ECO:0000256" key="1">
    <source>
        <dbReference type="ARBA" id="ARBA00010566"/>
    </source>
</evidence>
<gene>
    <name evidence="3" type="ORF">ACFQVD_35555</name>
</gene>
<comment type="similarity">
    <text evidence="1">Belongs to the citrate synthase family.</text>
</comment>
<protein>
    <submittedName>
        <fullName evidence="3">Citryl-CoA lyase</fullName>
        <ecNumber evidence="3">4.1.3.34</ecNumber>
    </submittedName>
</protein>
<dbReference type="EC" id="4.1.3.34" evidence="3"/>
<dbReference type="GO" id="GO:0008816">
    <property type="term" value="F:citryl-CoA lyase activity"/>
    <property type="evidence" value="ECO:0007669"/>
    <property type="project" value="UniProtKB-EC"/>
</dbReference>
<dbReference type="InterPro" id="IPR036969">
    <property type="entry name" value="Citrate_synthase_sf"/>
</dbReference>
<evidence type="ECO:0000313" key="4">
    <source>
        <dbReference type="Proteomes" id="UP001596514"/>
    </source>
</evidence>
<sequence>MIKTEIGQTTPDRITVRGHDLANELIGQIDFVDMILLVTIGRRCEGNEKDMLNAIMVTVTDHGLTPSALAARLTYLGAPEAPQAAVAAGLLGAGSVFLGAMQDAAVMLREAGRDLTEDSSDEEVAKTAREFAAARRAARAPLYGLGHNIHVDGDPRIPVLRAVSERNGYFGRYWRLLLALDETSSTVYSRRLPANTAGAVGAMVLSMDLPLHLARGLALVGRCAGLLGHLIEDEQAPIGQELWDLVLRQDERNKLPGDPR</sequence>
<dbReference type="EMBL" id="JBHTEE010000001">
    <property type="protein sequence ID" value="MFC7605431.1"/>
    <property type="molecule type" value="Genomic_DNA"/>
</dbReference>
<dbReference type="InterPro" id="IPR016142">
    <property type="entry name" value="Citrate_synth-like_lrg_a-sub"/>
</dbReference>
<dbReference type="InterPro" id="IPR002020">
    <property type="entry name" value="Citrate_synthase"/>
</dbReference>
<evidence type="ECO:0000313" key="3">
    <source>
        <dbReference type="EMBL" id="MFC7605431.1"/>
    </source>
</evidence>
<dbReference type="RefSeq" id="WP_343974883.1">
    <property type="nucleotide sequence ID" value="NZ_BAAAGK010000127.1"/>
</dbReference>
<dbReference type="PANTHER" id="PTHR11739:SF4">
    <property type="entry name" value="CITRATE SYNTHASE, PEROXISOMAL"/>
    <property type="match status" value="1"/>
</dbReference>
<dbReference type="Proteomes" id="UP001596514">
    <property type="component" value="Unassembled WGS sequence"/>
</dbReference>
<keyword evidence="4" id="KW-1185">Reference proteome</keyword>
<dbReference type="PANTHER" id="PTHR11739">
    <property type="entry name" value="CITRATE SYNTHASE"/>
    <property type="match status" value="1"/>
</dbReference>
<keyword evidence="2" id="KW-0808">Transferase</keyword>
<dbReference type="Gene3D" id="1.10.580.10">
    <property type="entry name" value="Citrate Synthase, domain 1"/>
    <property type="match status" value="1"/>
</dbReference>
<dbReference type="CDD" id="cd06100">
    <property type="entry name" value="CCL_ACL-C"/>
    <property type="match status" value="1"/>
</dbReference>
<evidence type="ECO:0000256" key="2">
    <source>
        <dbReference type="ARBA" id="ARBA00022679"/>
    </source>
</evidence>
<dbReference type="NCBIfam" id="NF004868">
    <property type="entry name" value="PRK06224.1-5"/>
    <property type="match status" value="1"/>
</dbReference>
<comment type="caution">
    <text evidence="3">The sequence shown here is derived from an EMBL/GenBank/DDBJ whole genome shotgun (WGS) entry which is preliminary data.</text>
</comment>
<dbReference type="Pfam" id="PF00285">
    <property type="entry name" value="Citrate_synt"/>
    <property type="match status" value="1"/>
</dbReference>
<keyword evidence="3" id="KW-0456">Lyase</keyword>
<reference evidence="4" key="1">
    <citation type="journal article" date="2019" name="Int. J. Syst. Evol. Microbiol.">
        <title>The Global Catalogue of Microorganisms (GCM) 10K type strain sequencing project: providing services to taxonomists for standard genome sequencing and annotation.</title>
        <authorList>
            <consortium name="The Broad Institute Genomics Platform"/>
            <consortium name="The Broad Institute Genome Sequencing Center for Infectious Disease"/>
            <person name="Wu L."/>
            <person name="Ma J."/>
        </authorList>
    </citation>
    <scope>NUCLEOTIDE SEQUENCE [LARGE SCALE GENOMIC DNA]</scope>
    <source>
        <strain evidence="4">JCM 10083</strain>
    </source>
</reference>
<organism evidence="3 4">
    <name type="scientific">Streptosporangium amethystogenes subsp. fukuiense</name>
    <dbReference type="NCBI Taxonomy" id="698418"/>
    <lineage>
        <taxon>Bacteria</taxon>
        <taxon>Bacillati</taxon>
        <taxon>Actinomycetota</taxon>
        <taxon>Actinomycetes</taxon>
        <taxon>Streptosporangiales</taxon>
        <taxon>Streptosporangiaceae</taxon>
        <taxon>Streptosporangium</taxon>
    </lineage>
</organism>
<accession>A0ABW2TC92</accession>
<name>A0ABW2TC92_9ACTN</name>